<dbReference type="eggNOG" id="ENOG502SPY5">
    <property type="taxonomic scope" value="Eukaryota"/>
</dbReference>
<name>W6Z3U5_COCC2</name>
<accession>W6Z3U5</accession>
<proteinExistence type="predicted"/>
<dbReference type="Pfam" id="PF19086">
    <property type="entry name" value="Terpene_syn_C_2"/>
    <property type="match status" value="1"/>
</dbReference>
<evidence type="ECO:0000313" key="2">
    <source>
        <dbReference type="Proteomes" id="UP000053841"/>
    </source>
</evidence>
<sequence>MEGKQNIDLASFNLKHHNDLLWSINYKYDYMPKYKPSLPFLIDLSSFPDLEAERISVESIINILPTPTEYPIKTSEALSINSLPISPTDAKLPWHSSIHHVRQNIHWQTVVEASKVLLYNISSDQNATSVPNYLRKRAYMWPAASRNRLKLLTEMNAYSFIFDCVWEMNDKVATEFVSSLKACVPDREDESVSALQKAMRTTIKGLYDEDGIIGNGGVEVITTLQEFINHPPPPATFNSLREYLDYRTIDIAVSYTVACAKFSLNSTVDTTSPRFARFIRLYADHLSIANDLASFEREKRAYVKGKAHYLLNTVEEVRKMCSLDNDEAAKFATLAIQMEIEREMARELSRLDADRETSDAERELLSALVFLAGGNVMCSVIMSRYGGERSAV</sequence>
<dbReference type="AlphaFoldDB" id="W6Z3U5"/>
<dbReference type="Proteomes" id="UP000053841">
    <property type="component" value="Unassembled WGS sequence"/>
</dbReference>
<dbReference type="SUPFAM" id="SSF48576">
    <property type="entry name" value="Terpenoid synthases"/>
    <property type="match status" value="1"/>
</dbReference>
<evidence type="ECO:0000313" key="1">
    <source>
        <dbReference type="EMBL" id="EUC38356.1"/>
    </source>
</evidence>
<dbReference type="HOGENOM" id="CLU_047266_1_0_1"/>
<dbReference type="InterPro" id="IPR008949">
    <property type="entry name" value="Isoprenoid_synthase_dom_sf"/>
</dbReference>
<dbReference type="Gene3D" id="1.10.600.10">
    <property type="entry name" value="Farnesyl Diphosphate Synthase"/>
    <property type="match status" value="1"/>
</dbReference>
<protein>
    <recommendedName>
        <fullName evidence="3">Terpene synthase</fullName>
    </recommendedName>
</protein>
<dbReference type="RefSeq" id="XP_007707330.1">
    <property type="nucleotide sequence ID" value="XM_007709140.1"/>
</dbReference>
<reference evidence="1 2" key="1">
    <citation type="journal article" date="2013" name="PLoS Genet.">
        <title>Comparative genome structure, secondary metabolite, and effector coding capacity across Cochliobolus pathogens.</title>
        <authorList>
            <person name="Condon B.J."/>
            <person name="Leng Y."/>
            <person name="Wu D."/>
            <person name="Bushley K.E."/>
            <person name="Ohm R.A."/>
            <person name="Otillar R."/>
            <person name="Martin J."/>
            <person name="Schackwitz W."/>
            <person name="Grimwood J."/>
            <person name="MohdZainudin N."/>
            <person name="Xue C."/>
            <person name="Wang R."/>
            <person name="Manning V.A."/>
            <person name="Dhillon B."/>
            <person name="Tu Z.J."/>
            <person name="Steffenson B.J."/>
            <person name="Salamov A."/>
            <person name="Sun H."/>
            <person name="Lowry S."/>
            <person name="LaButti K."/>
            <person name="Han J."/>
            <person name="Copeland A."/>
            <person name="Lindquist E."/>
            <person name="Barry K."/>
            <person name="Schmutz J."/>
            <person name="Baker S.E."/>
            <person name="Ciuffetti L.M."/>
            <person name="Grigoriev I.V."/>
            <person name="Zhong S."/>
            <person name="Turgeon B.G."/>
        </authorList>
    </citation>
    <scope>NUCLEOTIDE SEQUENCE [LARGE SCALE GENOMIC DNA]</scope>
    <source>
        <strain evidence="1 2">26-R-13</strain>
    </source>
</reference>
<keyword evidence="2" id="KW-1185">Reference proteome</keyword>
<organism evidence="1 2">
    <name type="scientific">Cochliobolus carbonum (strain 26-R-13)</name>
    <name type="common">Maize leaf spot fungus</name>
    <name type="synonym">Bipolaris zeicola</name>
    <dbReference type="NCBI Taxonomy" id="930089"/>
    <lineage>
        <taxon>Eukaryota</taxon>
        <taxon>Fungi</taxon>
        <taxon>Dikarya</taxon>
        <taxon>Ascomycota</taxon>
        <taxon>Pezizomycotina</taxon>
        <taxon>Dothideomycetes</taxon>
        <taxon>Pleosporomycetidae</taxon>
        <taxon>Pleosporales</taxon>
        <taxon>Pleosporineae</taxon>
        <taxon>Pleosporaceae</taxon>
        <taxon>Bipolaris</taxon>
    </lineage>
</organism>
<dbReference type="EMBL" id="KI964543">
    <property type="protein sequence ID" value="EUC38356.1"/>
    <property type="molecule type" value="Genomic_DNA"/>
</dbReference>
<dbReference type="OrthoDB" id="3693458at2759"/>
<evidence type="ECO:0008006" key="3">
    <source>
        <dbReference type="Google" id="ProtNLM"/>
    </source>
</evidence>
<dbReference type="KEGG" id="bze:COCCADRAFT_32559"/>
<gene>
    <name evidence="1" type="ORF">COCCADRAFT_32559</name>
</gene>
<dbReference type="GeneID" id="19147268"/>